<dbReference type="EMBL" id="JAIBOA010000027">
    <property type="protein sequence ID" value="MBW8486894.1"/>
    <property type="molecule type" value="Genomic_DNA"/>
</dbReference>
<keyword evidence="3 6" id="KW-1133">Transmembrane helix</keyword>
<evidence type="ECO:0000259" key="7">
    <source>
        <dbReference type="PROSITE" id="PS50850"/>
    </source>
</evidence>
<feature type="transmembrane region" description="Helical" evidence="6">
    <location>
        <begin position="491"/>
        <end position="509"/>
    </location>
</feature>
<keyword evidence="2 6" id="KW-0812">Transmembrane</keyword>
<proteinExistence type="predicted"/>
<sequence>MAGPHAPDSHAVGSNTTGPYAVDRAAVDSSVGGLYGVGSREAGLYGSGSSTTNPYPSGSAAAGPGGAGSHVGELYAEEVDAAGGRIGDARPGERHRVDPRSSVGAGERQRVPGRHRRTGAVAGGPPRLAIAGGAVLFQASLGGIYSWSVIARALQQPGAFELTRAQAVLPFSVAIGIVFVGTYLGGRLQDRRGPRAAALLGGVLYSTGALLASLASGRGELWFLLLAYGVVGGIGLGIAYIVPVAMLQKWYPEKRGLITGVAVGGFGFGAVLTSPLAQYLVEANRTVPTRAFLPLGVCYLVFTTCGATLFRNPPPAARPAGRRGDFTCAEALRTRQWYLLTAMLTLNTVSGIGFVAVTAGAATAITGIGPAAAAALTGGMGLFNGAGRIFWGAMSERYGRMRIFTMILALMGACLLAVPYASSPVAFIALAAVVFANFGGGYAVMPATAGDFFGLTNAGAIYGLMNIAWSIGGVVGPLLVAALAASGGYQNAFTTLAVVALAATALPGLTTPPGRRAARTVRRPAPAPAPAPVPAFA</sequence>
<dbReference type="SUPFAM" id="SSF103473">
    <property type="entry name" value="MFS general substrate transporter"/>
    <property type="match status" value="1"/>
</dbReference>
<dbReference type="InterPro" id="IPR036259">
    <property type="entry name" value="MFS_trans_sf"/>
</dbReference>
<feature type="domain" description="Major facilitator superfamily (MFS) profile" evidence="7">
    <location>
        <begin position="126"/>
        <end position="515"/>
    </location>
</feature>
<evidence type="ECO:0000313" key="9">
    <source>
        <dbReference type="Proteomes" id="UP000774570"/>
    </source>
</evidence>
<feature type="transmembrane region" description="Helical" evidence="6">
    <location>
        <begin position="167"/>
        <end position="184"/>
    </location>
</feature>
<feature type="transmembrane region" description="Helical" evidence="6">
    <location>
        <begin position="291"/>
        <end position="310"/>
    </location>
</feature>
<feature type="transmembrane region" description="Helical" evidence="6">
    <location>
        <begin position="337"/>
        <end position="365"/>
    </location>
</feature>
<gene>
    <name evidence="8" type="ORF">K1Y72_31310</name>
</gene>
<feature type="transmembrane region" description="Helical" evidence="6">
    <location>
        <begin position="427"/>
        <end position="449"/>
    </location>
</feature>
<evidence type="ECO:0000313" key="8">
    <source>
        <dbReference type="EMBL" id="MBW8486894.1"/>
    </source>
</evidence>
<dbReference type="CDD" id="cd17353">
    <property type="entry name" value="MFS_OFA_like"/>
    <property type="match status" value="1"/>
</dbReference>
<keyword evidence="9" id="KW-1185">Reference proteome</keyword>
<dbReference type="PROSITE" id="PS50850">
    <property type="entry name" value="MFS"/>
    <property type="match status" value="1"/>
</dbReference>
<dbReference type="InterPro" id="IPR020846">
    <property type="entry name" value="MFS_dom"/>
</dbReference>
<dbReference type="InterPro" id="IPR050327">
    <property type="entry name" value="Proton-linked_MCT"/>
</dbReference>
<feature type="region of interest" description="Disordered" evidence="5">
    <location>
        <begin position="1"/>
        <end position="20"/>
    </location>
</feature>
<evidence type="ECO:0000256" key="5">
    <source>
        <dbReference type="SAM" id="MobiDB-lite"/>
    </source>
</evidence>
<evidence type="ECO:0000256" key="2">
    <source>
        <dbReference type="ARBA" id="ARBA00022692"/>
    </source>
</evidence>
<dbReference type="PANTHER" id="PTHR11360">
    <property type="entry name" value="MONOCARBOXYLATE TRANSPORTER"/>
    <property type="match status" value="1"/>
</dbReference>
<evidence type="ECO:0000256" key="1">
    <source>
        <dbReference type="ARBA" id="ARBA00004651"/>
    </source>
</evidence>
<name>A0ABS7G4W2_9ACTN</name>
<evidence type="ECO:0000256" key="6">
    <source>
        <dbReference type="SAM" id="Phobius"/>
    </source>
</evidence>
<dbReference type="InterPro" id="IPR011701">
    <property type="entry name" value="MFS"/>
</dbReference>
<organism evidence="8 9">
    <name type="scientific">Actinomadura parmotrematis</name>
    <dbReference type="NCBI Taxonomy" id="2864039"/>
    <lineage>
        <taxon>Bacteria</taxon>
        <taxon>Bacillati</taxon>
        <taxon>Actinomycetota</taxon>
        <taxon>Actinomycetes</taxon>
        <taxon>Streptosporangiales</taxon>
        <taxon>Thermomonosporaceae</taxon>
        <taxon>Actinomadura</taxon>
    </lineage>
</organism>
<dbReference type="Gene3D" id="1.20.1250.20">
    <property type="entry name" value="MFS general substrate transporter like domains"/>
    <property type="match status" value="2"/>
</dbReference>
<feature type="region of interest" description="Disordered" evidence="5">
    <location>
        <begin position="513"/>
        <end position="537"/>
    </location>
</feature>
<keyword evidence="4 6" id="KW-0472">Membrane</keyword>
<feature type="compositionally biased region" description="Basic and acidic residues" evidence="5">
    <location>
        <begin position="87"/>
        <end position="99"/>
    </location>
</feature>
<feature type="transmembrane region" description="Helical" evidence="6">
    <location>
        <begin position="128"/>
        <end position="147"/>
    </location>
</feature>
<evidence type="ECO:0000256" key="4">
    <source>
        <dbReference type="ARBA" id="ARBA00023136"/>
    </source>
</evidence>
<dbReference type="Pfam" id="PF07690">
    <property type="entry name" value="MFS_1"/>
    <property type="match status" value="2"/>
</dbReference>
<feature type="compositionally biased region" description="Pro residues" evidence="5">
    <location>
        <begin position="525"/>
        <end position="537"/>
    </location>
</feature>
<accession>A0ABS7G4W2</accession>
<dbReference type="Proteomes" id="UP000774570">
    <property type="component" value="Unassembled WGS sequence"/>
</dbReference>
<feature type="transmembrane region" description="Helical" evidence="6">
    <location>
        <begin position="461"/>
        <end position="485"/>
    </location>
</feature>
<feature type="transmembrane region" description="Helical" evidence="6">
    <location>
        <begin position="403"/>
        <end position="421"/>
    </location>
</feature>
<comment type="subcellular location">
    <subcellularLocation>
        <location evidence="1">Cell membrane</location>
        <topology evidence="1">Multi-pass membrane protein</topology>
    </subcellularLocation>
</comment>
<reference evidence="8 9" key="1">
    <citation type="submission" date="2021-07" db="EMBL/GenBank/DDBJ databases">
        <title>Actinomadura sp. PM05-2 isolated from lichen.</title>
        <authorList>
            <person name="Somphong A."/>
            <person name="Phongsopitanun W."/>
            <person name="Tanasupawat S."/>
            <person name="Peongsungnone V."/>
        </authorList>
    </citation>
    <scope>NUCLEOTIDE SEQUENCE [LARGE SCALE GENOMIC DNA]</scope>
    <source>
        <strain evidence="8 9">PM05-2</strain>
    </source>
</reference>
<feature type="transmembrane region" description="Helical" evidence="6">
    <location>
        <begin position="257"/>
        <end position="279"/>
    </location>
</feature>
<feature type="transmembrane region" description="Helical" evidence="6">
    <location>
        <begin position="371"/>
        <end position="391"/>
    </location>
</feature>
<feature type="transmembrane region" description="Helical" evidence="6">
    <location>
        <begin position="196"/>
        <end position="215"/>
    </location>
</feature>
<feature type="transmembrane region" description="Helical" evidence="6">
    <location>
        <begin position="221"/>
        <end position="245"/>
    </location>
</feature>
<feature type="region of interest" description="Disordered" evidence="5">
    <location>
        <begin position="84"/>
        <end position="122"/>
    </location>
</feature>
<comment type="caution">
    <text evidence="8">The sequence shown here is derived from an EMBL/GenBank/DDBJ whole genome shotgun (WGS) entry which is preliminary data.</text>
</comment>
<protein>
    <submittedName>
        <fullName evidence="8">OFA family MFS transporter</fullName>
    </submittedName>
</protein>
<evidence type="ECO:0000256" key="3">
    <source>
        <dbReference type="ARBA" id="ARBA00022989"/>
    </source>
</evidence>
<dbReference type="PANTHER" id="PTHR11360:SF317">
    <property type="entry name" value="MAJOR FACILITATOR SUPERFAMILY (MFS) PROFILE DOMAIN-CONTAINING PROTEIN-RELATED"/>
    <property type="match status" value="1"/>
</dbReference>